<keyword evidence="5" id="KW-1185">Reference proteome</keyword>
<dbReference type="InterPro" id="IPR027417">
    <property type="entry name" value="P-loop_NTPase"/>
</dbReference>
<dbReference type="SMART" id="SM00174">
    <property type="entry name" value="RHO"/>
    <property type="match status" value="1"/>
</dbReference>
<keyword evidence="1" id="KW-0547">Nucleotide-binding</keyword>
<dbReference type="GO" id="GO:0005525">
    <property type="term" value="F:GTP binding"/>
    <property type="evidence" value="ECO:0007669"/>
    <property type="project" value="UniProtKB-KW"/>
</dbReference>
<dbReference type="InterPro" id="IPR001806">
    <property type="entry name" value="Small_GTPase"/>
</dbReference>
<proteinExistence type="predicted"/>
<dbReference type="PROSITE" id="PS51419">
    <property type="entry name" value="RAB"/>
    <property type="match status" value="1"/>
</dbReference>
<dbReference type="SUPFAM" id="SSF52540">
    <property type="entry name" value="P-loop containing nucleoside triphosphate hydrolases"/>
    <property type="match status" value="1"/>
</dbReference>
<accession>A0AAV2BIA8</accession>
<dbReference type="SMART" id="SM00175">
    <property type="entry name" value="RAB"/>
    <property type="match status" value="1"/>
</dbReference>
<dbReference type="InterPro" id="IPR050227">
    <property type="entry name" value="Rab"/>
</dbReference>
<dbReference type="PANTHER" id="PTHR47977">
    <property type="entry name" value="RAS-RELATED PROTEIN RAB"/>
    <property type="match status" value="1"/>
</dbReference>
<dbReference type="AlphaFoldDB" id="A0AAV2BIA8"/>
<comment type="caution">
    <text evidence="4">The sequence shown here is derived from an EMBL/GenBank/DDBJ whole genome shotgun (WGS) entry which is preliminary data.</text>
</comment>
<gene>
    <name evidence="4" type="ORF">LARSCL_LOCUS19141</name>
</gene>
<dbReference type="Gene3D" id="3.40.50.300">
    <property type="entry name" value="P-loop containing nucleotide triphosphate hydrolases"/>
    <property type="match status" value="1"/>
</dbReference>
<evidence type="ECO:0000256" key="1">
    <source>
        <dbReference type="ARBA" id="ARBA00022741"/>
    </source>
</evidence>
<dbReference type="EMBL" id="CAXIEN010000364">
    <property type="protein sequence ID" value="CAL1295189.1"/>
    <property type="molecule type" value="Genomic_DNA"/>
</dbReference>
<evidence type="ECO:0000313" key="5">
    <source>
        <dbReference type="Proteomes" id="UP001497382"/>
    </source>
</evidence>
<organism evidence="4 5">
    <name type="scientific">Larinioides sclopetarius</name>
    <dbReference type="NCBI Taxonomy" id="280406"/>
    <lineage>
        <taxon>Eukaryota</taxon>
        <taxon>Metazoa</taxon>
        <taxon>Ecdysozoa</taxon>
        <taxon>Arthropoda</taxon>
        <taxon>Chelicerata</taxon>
        <taxon>Arachnida</taxon>
        <taxon>Araneae</taxon>
        <taxon>Araneomorphae</taxon>
        <taxon>Entelegynae</taxon>
        <taxon>Araneoidea</taxon>
        <taxon>Araneidae</taxon>
        <taxon>Larinioides</taxon>
    </lineage>
</organism>
<dbReference type="GO" id="GO:0003924">
    <property type="term" value="F:GTPase activity"/>
    <property type="evidence" value="ECO:0007669"/>
    <property type="project" value="InterPro"/>
</dbReference>
<dbReference type="Proteomes" id="UP001497382">
    <property type="component" value="Unassembled WGS sequence"/>
</dbReference>
<dbReference type="Pfam" id="PF00071">
    <property type="entry name" value="Ras"/>
    <property type="match status" value="1"/>
</dbReference>
<keyword evidence="2" id="KW-0342">GTP-binding</keyword>
<sequence length="286" mass="32435">MNFNGGYRNQFNSNAYYNYFSGNGFNLRQDLPSLPGKSSENDFCRTFQNKLPPRTFDNEGRRRTTSCPLPIPRKRFNNNQELPPAVVEFPDNKLADFKDIDVLSEETLHILVTGPPRCGKTLLVEALAKRKLQIASDSGPSLAFIQSFPMLGMKVRANIWYMKNPKDCTMSLKDAFSTKNFVIILVYDVTVPKTLLDVREHIMAFKRVFGINVPIILVGNKIDMRTLILNELNMLDWGFLAHGDGQQVKDEYKLAAFVECSGETGNGMEDMLYKASTVALADYFKF</sequence>
<dbReference type="PRINTS" id="PR00449">
    <property type="entry name" value="RASTRNSFRMNG"/>
</dbReference>
<evidence type="ECO:0000256" key="3">
    <source>
        <dbReference type="SAM" id="MobiDB-lite"/>
    </source>
</evidence>
<reference evidence="4 5" key="1">
    <citation type="submission" date="2024-04" db="EMBL/GenBank/DDBJ databases">
        <authorList>
            <person name="Rising A."/>
            <person name="Reimegard J."/>
            <person name="Sonavane S."/>
            <person name="Akerstrom W."/>
            <person name="Nylinder S."/>
            <person name="Hedman E."/>
            <person name="Kallberg Y."/>
        </authorList>
    </citation>
    <scope>NUCLEOTIDE SEQUENCE [LARGE SCALE GENOMIC DNA]</scope>
</reference>
<feature type="region of interest" description="Disordered" evidence="3">
    <location>
        <begin position="54"/>
        <end position="75"/>
    </location>
</feature>
<evidence type="ECO:0000256" key="2">
    <source>
        <dbReference type="ARBA" id="ARBA00023134"/>
    </source>
</evidence>
<evidence type="ECO:0000313" key="4">
    <source>
        <dbReference type="EMBL" id="CAL1295189.1"/>
    </source>
</evidence>
<protein>
    <submittedName>
        <fullName evidence="4">Uncharacterized protein</fullName>
    </submittedName>
</protein>
<name>A0AAV2BIA8_9ARAC</name>
<dbReference type="CDD" id="cd00882">
    <property type="entry name" value="Ras_like_GTPase"/>
    <property type="match status" value="1"/>
</dbReference>